<reference evidence="1" key="1">
    <citation type="journal article" date="2021" name="Environ. Microbiol.">
        <title>Gene family expansions and transcriptome signatures uncover fungal adaptations to wood decay.</title>
        <authorList>
            <person name="Hage H."/>
            <person name="Miyauchi S."/>
            <person name="Viragh M."/>
            <person name="Drula E."/>
            <person name="Min B."/>
            <person name="Chaduli D."/>
            <person name="Navarro D."/>
            <person name="Favel A."/>
            <person name="Norest M."/>
            <person name="Lesage-Meessen L."/>
            <person name="Balint B."/>
            <person name="Merenyi Z."/>
            <person name="de Eugenio L."/>
            <person name="Morin E."/>
            <person name="Martinez A.T."/>
            <person name="Baldrian P."/>
            <person name="Stursova M."/>
            <person name="Martinez M.J."/>
            <person name="Novotny C."/>
            <person name="Magnuson J.K."/>
            <person name="Spatafora J.W."/>
            <person name="Maurice S."/>
            <person name="Pangilinan J."/>
            <person name="Andreopoulos W."/>
            <person name="LaButti K."/>
            <person name="Hundley H."/>
            <person name="Na H."/>
            <person name="Kuo A."/>
            <person name="Barry K."/>
            <person name="Lipzen A."/>
            <person name="Henrissat B."/>
            <person name="Riley R."/>
            <person name="Ahrendt S."/>
            <person name="Nagy L.G."/>
            <person name="Grigoriev I.V."/>
            <person name="Martin F."/>
            <person name="Rosso M.N."/>
        </authorList>
    </citation>
    <scope>NUCLEOTIDE SEQUENCE</scope>
    <source>
        <strain evidence="1">CBS 384.51</strain>
    </source>
</reference>
<dbReference type="EMBL" id="MU274903">
    <property type="protein sequence ID" value="KAI0092848.1"/>
    <property type="molecule type" value="Genomic_DNA"/>
</dbReference>
<dbReference type="Proteomes" id="UP001055072">
    <property type="component" value="Unassembled WGS sequence"/>
</dbReference>
<organism evidence="1 2">
    <name type="scientific">Irpex rosettiformis</name>
    <dbReference type="NCBI Taxonomy" id="378272"/>
    <lineage>
        <taxon>Eukaryota</taxon>
        <taxon>Fungi</taxon>
        <taxon>Dikarya</taxon>
        <taxon>Basidiomycota</taxon>
        <taxon>Agaricomycotina</taxon>
        <taxon>Agaricomycetes</taxon>
        <taxon>Polyporales</taxon>
        <taxon>Irpicaceae</taxon>
        <taxon>Irpex</taxon>
    </lineage>
</organism>
<name>A0ACB8UEU9_9APHY</name>
<evidence type="ECO:0000313" key="2">
    <source>
        <dbReference type="Proteomes" id="UP001055072"/>
    </source>
</evidence>
<sequence>MASPSHEQGTSFLGTRQRSSTPLVSGSPGPGQPVGNASPASSATASTTGNNLNLNFSLRALDRGPFLRLGHSTNSMNFSPPIRKPVIRSDPSIITCFDPADKELYDLWAPKR</sequence>
<evidence type="ECO:0000313" key="1">
    <source>
        <dbReference type="EMBL" id="KAI0092848.1"/>
    </source>
</evidence>
<comment type="caution">
    <text evidence="1">The sequence shown here is derived from an EMBL/GenBank/DDBJ whole genome shotgun (WGS) entry which is preliminary data.</text>
</comment>
<proteinExistence type="predicted"/>
<keyword evidence="2" id="KW-1185">Reference proteome</keyword>
<gene>
    <name evidence="1" type="ORF">BDY19DRAFT_926687</name>
</gene>
<protein>
    <submittedName>
        <fullName evidence="1">Uncharacterized protein</fullName>
    </submittedName>
</protein>
<accession>A0ACB8UEU9</accession>